<organism evidence="1 2">
    <name type="scientific">Pendulispora albinea</name>
    <dbReference type="NCBI Taxonomy" id="2741071"/>
    <lineage>
        <taxon>Bacteria</taxon>
        <taxon>Pseudomonadati</taxon>
        <taxon>Myxococcota</taxon>
        <taxon>Myxococcia</taxon>
        <taxon>Myxococcales</taxon>
        <taxon>Sorangiineae</taxon>
        <taxon>Pendulisporaceae</taxon>
        <taxon>Pendulispora</taxon>
    </lineage>
</organism>
<evidence type="ECO:0000313" key="1">
    <source>
        <dbReference type="EMBL" id="WXB16287.1"/>
    </source>
</evidence>
<dbReference type="RefSeq" id="WP_394825912.1">
    <property type="nucleotide sequence ID" value="NZ_CP089984.1"/>
</dbReference>
<evidence type="ECO:0000313" key="2">
    <source>
        <dbReference type="Proteomes" id="UP001370348"/>
    </source>
</evidence>
<reference evidence="1 2" key="1">
    <citation type="submission" date="2021-12" db="EMBL/GenBank/DDBJ databases">
        <title>Discovery of the Pendulisporaceae a myxobacterial family with distinct sporulation behavior and unique specialized metabolism.</title>
        <authorList>
            <person name="Garcia R."/>
            <person name="Popoff A."/>
            <person name="Bader C.D."/>
            <person name="Loehr J."/>
            <person name="Walesch S."/>
            <person name="Walt C."/>
            <person name="Boldt J."/>
            <person name="Bunk B."/>
            <person name="Haeckl F.J.F.P.J."/>
            <person name="Gunesch A.P."/>
            <person name="Birkelbach J."/>
            <person name="Nuebel U."/>
            <person name="Pietschmann T."/>
            <person name="Bach T."/>
            <person name="Mueller R."/>
        </authorList>
    </citation>
    <scope>NUCLEOTIDE SEQUENCE [LARGE SCALE GENOMIC DNA]</scope>
    <source>
        <strain evidence="1 2">MSr11954</strain>
    </source>
</reference>
<dbReference type="Proteomes" id="UP001370348">
    <property type="component" value="Chromosome"/>
</dbReference>
<sequence>MKALHQVIVGILTPIAFSLVVPSEAEAYEEKPNGTVGALEVTYRGYDANDFIADARYAHATSSGFQIVNSTNLVEPNCPMQTIEYPEFGDAATKRGSLDVTIDFSSISLLTNRDTYNGNGFMFTIVVEANGQQKTWRAFLPRYLLIEHDFGDGNLLVSKKNHIERMARIPFTGVLRDVKVGICTVSPHSEIVARNVILDFADYVNPR</sequence>
<proteinExistence type="predicted"/>
<dbReference type="EMBL" id="CP089984">
    <property type="protein sequence ID" value="WXB16287.1"/>
    <property type="molecule type" value="Genomic_DNA"/>
</dbReference>
<name>A0ABZ2M4C7_9BACT</name>
<gene>
    <name evidence="1" type="ORF">LZC94_03205</name>
</gene>
<accession>A0ABZ2M4C7</accession>
<protein>
    <submittedName>
        <fullName evidence="1">Uncharacterized protein</fullName>
    </submittedName>
</protein>
<keyword evidence="2" id="KW-1185">Reference proteome</keyword>